<dbReference type="SUPFAM" id="SSF47413">
    <property type="entry name" value="lambda repressor-like DNA-binding domains"/>
    <property type="match status" value="1"/>
</dbReference>
<evidence type="ECO:0000259" key="1">
    <source>
        <dbReference type="PROSITE" id="PS50943"/>
    </source>
</evidence>
<sequence length="290" mass="33264">MEFGALLRQYRLKSGVTLKKLTEVVSIDNTYLSKIENNLRSPPKRNIIIEIAKALDLNPVETDRFLLSASFAPIKSFYEENFLLADILYSQIRKKGMKAIYEIINRPMGGAIVIRNNKILVKQISTSPIKGVWAIPHGFVNPKEGDKTAEDIACRLIVKIFGQVKLKIVKELTREGEVLQNIDTTDYFMKLGLFPPIFKIYEIQIEKKAQIKSPNTLFIPFDDIINLSGLIHPLLYQIMQPYIKDPRIIKKLYERGQETIQKLTGKRSFYLDMKSFADKRISKISFPPVG</sequence>
<organism evidence="2 3">
    <name type="scientific">Candidatus Roizmanbacteria bacterium CG03_land_8_20_14_0_80_35_26</name>
    <dbReference type="NCBI Taxonomy" id="1974845"/>
    <lineage>
        <taxon>Bacteria</taxon>
        <taxon>Candidatus Roizmaniibacteriota</taxon>
    </lineage>
</organism>
<protein>
    <recommendedName>
        <fullName evidence="1">HTH cro/C1-type domain-containing protein</fullName>
    </recommendedName>
</protein>
<evidence type="ECO:0000313" key="2">
    <source>
        <dbReference type="EMBL" id="PIV10870.1"/>
    </source>
</evidence>
<dbReference type="SMART" id="SM00530">
    <property type="entry name" value="HTH_XRE"/>
    <property type="match status" value="1"/>
</dbReference>
<comment type="caution">
    <text evidence="2">The sequence shown here is derived from an EMBL/GenBank/DDBJ whole genome shotgun (WGS) entry which is preliminary data.</text>
</comment>
<proteinExistence type="predicted"/>
<dbReference type="PROSITE" id="PS50943">
    <property type="entry name" value="HTH_CROC1"/>
    <property type="match status" value="1"/>
</dbReference>
<name>A0A2M7BWE7_9BACT</name>
<gene>
    <name evidence="2" type="ORF">COS50_03085</name>
</gene>
<evidence type="ECO:0000313" key="3">
    <source>
        <dbReference type="Proteomes" id="UP000230673"/>
    </source>
</evidence>
<dbReference type="GO" id="GO:0003677">
    <property type="term" value="F:DNA binding"/>
    <property type="evidence" value="ECO:0007669"/>
    <property type="project" value="InterPro"/>
</dbReference>
<dbReference type="Pfam" id="PF13560">
    <property type="entry name" value="HTH_31"/>
    <property type="match status" value="1"/>
</dbReference>
<feature type="domain" description="HTH cro/C1-type" evidence="1">
    <location>
        <begin position="7"/>
        <end position="62"/>
    </location>
</feature>
<dbReference type="Gene3D" id="1.10.260.40">
    <property type="entry name" value="lambda repressor-like DNA-binding domains"/>
    <property type="match status" value="1"/>
</dbReference>
<dbReference type="CDD" id="cd00093">
    <property type="entry name" value="HTH_XRE"/>
    <property type="match status" value="1"/>
</dbReference>
<dbReference type="AlphaFoldDB" id="A0A2M7BWE7"/>
<accession>A0A2M7BWE7</accession>
<dbReference type="InterPro" id="IPR001387">
    <property type="entry name" value="Cro/C1-type_HTH"/>
</dbReference>
<dbReference type="InterPro" id="IPR010982">
    <property type="entry name" value="Lambda_DNA-bd_dom_sf"/>
</dbReference>
<dbReference type="EMBL" id="PEUY01000045">
    <property type="protein sequence ID" value="PIV10870.1"/>
    <property type="molecule type" value="Genomic_DNA"/>
</dbReference>
<dbReference type="Proteomes" id="UP000230673">
    <property type="component" value="Unassembled WGS sequence"/>
</dbReference>
<reference evidence="3" key="1">
    <citation type="submission" date="2017-09" db="EMBL/GenBank/DDBJ databases">
        <title>Depth-based differentiation of microbial function through sediment-hosted aquifers and enrichment of novel symbionts in the deep terrestrial subsurface.</title>
        <authorList>
            <person name="Probst A.J."/>
            <person name="Ladd B."/>
            <person name="Jarett J.K."/>
            <person name="Geller-Mcgrath D.E."/>
            <person name="Sieber C.M.K."/>
            <person name="Emerson J.B."/>
            <person name="Anantharaman K."/>
            <person name="Thomas B.C."/>
            <person name="Malmstrom R."/>
            <person name="Stieglmeier M."/>
            <person name="Klingl A."/>
            <person name="Woyke T."/>
            <person name="Ryan C.M."/>
            <person name="Banfield J.F."/>
        </authorList>
    </citation>
    <scope>NUCLEOTIDE SEQUENCE [LARGE SCALE GENOMIC DNA]</scope>
</reference>